<dbReference type="EMBL" id="MCHX01000010">
    <property type="protein sequence ID" value="OFJ54654.1"/>
    <property type="molecule type" value="Genomic_DNA"/>
</dbReference>
<evidence type="ECO:0000313" key="4">
    <source>
        <dbReference type="EMBL" id="OFJ54654.1"/>
    </source>
</evidence>
<name>A0A1E8Q9J2_9MYCO</name>
<dbReference type="CDD" id="cd06558">
    <property type="entry name" value="crotonase-like"/>
    <property type="match status" value="1"/>
</dbReference>
<comment type="caution">
    <text evidence="4">The sequence shown here is derived from an EMBL/GenBank/DDBJ whole genome shotgun (WGS) entry which is preliminary data.</text>
</comment>
<dbReference type="SUPFAM" id="SSF52096">
    <property type="entry name" value="ClpP/crotonase"/>
    <property type="match status" value="1"/>
</dbReference>
<sequence>MTELVGEFVGIHVADGVGTLLLSRPPRNALTRQAYREIAAAAEKLSGRDDVTAVILSGGHEVFCAGDDLPERRSLSAAEAPTAAEAAATAVAAVAAIAKPTVAAVTGYALGAGLTLALAADRRISGDNARFGATEIGDGLPASPAATARLTRAVGESVAKDLVFTGRFVDAREALAVGLVDELSAPDHVYDAAVRWARGFAGTSPAALAAAKAAFA</sequence>
<dbReference type="AlphaFoldDB" id="A0A1E8Q9J2"/>
<dbReference type="GO" id="GO:0006635">
    <property type="term" value="P:fatty acid beta-oxidation"/>
    <property type="evidence" value="ECO:0007669"/>
    <property type="project" value="TreeGrafter"/>
</dbReference>
<dbReference type="InterPro" id="IPR029045">
    <property type="entry name" value="ClpP/crotonase-like_dom_sf"/>
</dbReference>
<dbReference type="Pfam" id="PF00378">
    <property type="entry name" value="ECH_1"/>
    <property type="match status" value="1"/>
</dbReference>
<dbReference type="Gene3D" id="3.90.226.10">
    <property type="entry name" value="2-enoyl-CoA Hydratase, Chain A, domain 1"/>
    <property type="match status" value="1"/>
</dbReference>
<accession>A0A1E8Q9J2</accession>
<evidence type="ECO:0000313" key="5">
    <source>
        <dbReference type="Proteomes" id="UP000178953"/>
    </source>
</evidence>
<gene>
    <name evidence="4" type="ORF">BEL07_05730</name>
</gene>
<keyword evidence="2" id="KW-0443">Lipid metabolism</keyword>
<evidence type="ECO:0000256" key="1">
    <source>
        <dbReference type="ARBA" id="ARBA00005254"/>
    </source>
</evidence>
<evidence type="ECO:0000256" key="3">
    <source>
        <dbReference type="ARBA" id="ARBA00023239"/>
    </source>
</evidence>
<keyword evidence="3" id="KW-0456">Lyase</keyword>
<dbReference type="OrthoDB" id="8452484at2"/>
<dbReference type="PANTHER" id="PTHR11941:SF169">
    <property type="entry name" value="(7AS)-7A-METHYL-1,5-DIOXO-2,3,5,6,7,7A-HEXAHYDRO-1H-INDENE-CARBOXYL-COA HYDROLASE"/>
    <property type="match status" value="1"/>
</dbReference>
<protein>
    <submittedName>
        <fullName evidence="4">Enoyl-CoA hydratase</fullName>
    </submittedName>
</protein>
<proteinExistence type="inferred from homology"/>
<comment type="similarity">
    <text evidence="1">Belongs to the enoyl-CoA hydratase/isomerase family.</text>
</comment>
<keyword evidence="5" id="KW-1185">Reference proteome</keyword>
<reference evidence="4 5" key="1">
    <citation type="submission" date="2016-09" db="EMBL/GenBank/DDBJ databases">
        <title>genome sequence of Mycobacterium sp. 739 SCH.</title>
        <authorList>
            <person name="Greninger A.L."/>
            <person name="Qin X."/>
            <person name="Jerome K."/>
            <person name="Vora S."/>
            <person name="Quinn K."/>
        </authorList>
    </citation>
    <scope>NUCLEOTIDE SEQUENCE [LARGE SCALE GENOMIC DNA]</scope>
    <source>
        <strain evidence="4 5">SCH</strain>
    </source>
</reference>
<evidence type="ECO:0000256" key="2">
    <source>
        <dbReference type="ARBA" id="ARBA00023098"/>
    </source>
</evidence>
<dbReference type="GO" id="GO:0016829">
    <property type="term" value="F:lyase activity"/>
    <property type="evidence" value="ECO:0007669"/>
    <property type="project" value="UniProtKB-KW"/>
</dbReference>
<organism evidence="4 5">
    <name type="scientific">Mycolicibacterium grossiae</name>
    <dbReference type="NCBI Taxonomy" id="1552759"/>
    <lineage>
        <taxon>Bacteria</taxon>
        <taxon>Bacillati</taxon>
        <taxon>Actinomycetota</taxon>
        <taxon>Actinomycetes</taxon>
        <taxon>Mycobacteriales</taxon>
        <taxon>Mycobacteriaceae</taxon>
        <taxon>Mycolicibacterium</taxon>
    </lineage>
</organism>
<dbReference type="Proteomes" id="UP000178953">
    <property type="component" value="Unassembled WGS sequence"/>
</dbReference>
<dbReference type="InterPro" id="IPR001753">
    <property type="entry name" value="Enoyl-CoA_hydra/iso"/>
</dbReference>
<dbReference type="RefSeq" id="WP_070352149.1">
    <property type="nucleotide sequence ID" value="NZ_CP043474.1"/>
</dbReference>
<dbReference type="PANTHER" id="PTHR11941">
    <property type="entry name" value="ENOYL-COA HYDRATASE-RELATED"/>
    <property type="match status" value="1"/>
</dbReference>